<evidence type="ECO:0000256" key="3">
    <source>
        <dbReference type="ARBA" id="ARBA00022490"/>
    </source>
</evidence>
<feature type="compositionally biased region" description="Polar residues" evidence="6">
    <location>
        <begin position="1058"/>
        <end position="1067"/>
    </location>
</feature>
<dbReference type="PANTHER" id="PTHR10663:SF342">
    <property type="entry name" value="FI21420P1"/>
    <property type="match status" value="1"/>
</dbReference>
<dbReference type="GO" id="GO:0032012">
    <property type="term" value="P:regulation of ARF protein signal transduction"/>
    <property type="evidence" value="ECO:0007669"/>
    <property type="project" value="InterPro"/>
</dbReference>
<feature type="region of interest" description="Disordered" evidence="6">
    <location>
        <begin position="506"/>
        <end position="543"/>
    </location>
</feature>
<comment type="subcellular location">
    <subcellularLocation>
        <location evidence="1">Cytoplasm</location>
    </subcellularLocation>
</comment>
<dbReference type="Gene3D" id="2.30.29.30">
    <property type="entry name" value="Pleckstrin-homology domain (PH domain)/Phosphotyrosine-binding domain (PTB)"/>
    <property type="match status" value="1"/>
</dbReference>
<dbReference type="GO" id="GO:0005737">
    <property type="term" value="C:cytoplasm"/>
    <property type="evidence" value="ECO:0007669"/>
    <property type="project" value="UniProtKB-SubCell"/>
</dbReference>
<dbReference type="Gene3D" id="1.10.220.20">
    <property type="match status" value="1"/>
</dbReference>
<feature type="compositionally biased region" description="Low complexity" evidence="6">
    <location>
        <begin position="1068"/>
        <end position="1085"/>
    </location>
</feature>
<evidence type="ECO:0000256" key="5">
    <source>
        <dbReference type="ARBA" id="ARBA00023054"/>
    </source>
</evidence>
<feature type="compositionally biased region" description="Polar residues" evidence="6">
    <location>
        <begin position="1024"/>
        <end position="1041"/>
    </location>
</feature>
<feature type="region of interest" description="Disordered" evidence="6">
    <location>
        <begin position="297"/>
        <end position="320"/>
    </location>
</feature>
<feature type="region of interest" description="Disordered" evidence="6">
    <location>
        <begin position="969"/>
        <end position="990"/>
    </location>
</feature>
<dbReference type="Gene3D" id="1.10.1000.11">
    <property type="entry name" value="Arf Nucleotide-binding Site Opener,domain 2"/>
    <property type="match status" value="1"/>
</dbReference>
<protein>
    <submittedName>
        <fullName evidence="7">Uncharacterized protein</fullName>
    </submittedName>
</protein>
<dbReference type="PANTHER" id="PTHR10663">
    <property type="entry name" value="GUANYL-NUCLEOTIDE EXCHANGE FACTOR"/>
    <property type="match status" value="1"/>
</dbReference>
<dbReference type="GO" id="GO:0005085">
    <property type="term" value="F:guanyl-nucleotide exchange factor activity"/>
    <property type="evidence" value="ECO:0007669"/>
    <property type="project" value="InterPro"/>
</dbReference>
<feature type="compositionally biased region" description="Low complexity" evidence="6">
    <location>
        <begin position="511"/>
        <end position="523"/>
    </location>
</feature>
<dbReference type="FunFam" id="2.30.29.30:FF:000004">
    <property type="entry name" value="IQ motif and SEC7 domain-containing protein 1"/>
    <property type="match status" value="1"/>
</dbReference>
<dbReference type="PROSITE" id="PS50190">
    <property type="entry name" value="SEC7"/>
    <property type="match status" value="1"/>
</dbReference>
<dbReference type="GO" id="GO:0030036">
    <property type="term" value="P:actin cytoskeleton organization"/>
    <property type="evidence" value="ECO:0007669"/>
    <property type="project" value="TreeGrafter"/>
</dbReference>
<feature type="region of interest" description="Disordered" evidence="6">
    <location>
        <begin position="337"/>
        <end position="484"/>
    </location>
</feature>
<dbReference type="CDD" id="cd00171">
    <property type="entry name" value="Sec7"/>
    <property type="match status" value="1"/>
</dbReference>
<dbReference type="PROSITE" id="PS50096">
    <property type="entry name" value="IQ"/>
    <property type="match status" value="1"/>
</dbReference>
<feature type="compositionally biased region" description="Polar residues" evidence="6">
    <location>
        <begin position="377"/>
        <end position="394"/>
    </location>
</feature>
<sequence length="1183" mass="130216">MFSYPPPNIVFGGCSYCSYCLLASADGATAPQVPSLRFNQFHLPSKRQLWGVKKFSKPQAVVTQYLSGILAEFRTGWDRVVMKIKSVPQKLAGDCEGAPRAPQRQTTQQPPFSKDPKSPVDMAKGGATSTGAQSAATQNAVAKRNSRRITEMDKRSRLHQSNYELSQDLLDKQVELLERKYGGSVRARAAALTIQRAFRRYMMKKRFVRIMHQAKAEKRLSRRLQGDADGTLEGWKNALVQAALNHHLSATQQLWEQQRQMSARSISLLNQRTQATPGGQPKHTTSFEFHEQRHRFLSPTRHQVSLDEGGRDAASSSYWSEENATANGSVTEMFSSLHRSTSSSSSCSSSSLTTAKAPPTQAVRQSRPSLPHASRPTLPQQTSSPCLLSHTLSPVPQRISRHEQHRKATTSTTSIVKQDSGISTSSNFSTSSHSSSHSSSSFPHHPHAHRHMPRVPSGGSGSSSSSLTRDASSSGSPRAWKKPLHIVPSQPVILSPNTRAIINAAQGSGTSSAPVSASSSAASLQRVPDSDPQPLDEELPPNNVVTVNGNRPLRTLHENNLNAKVSETLRKRQYRVGLNLFNKKPEKGIMYLIRRGFLQNSPDNVAQFLLTRKGISKQMIGEYLGNLQNPFNAAVLDCFAKELDFSELPVDVALRKFQMSFRMPGEAQKIERLMEVFASRYCQANPDMTSRFRSPETLFILAFAIVMLNTDLHTPNLKPEKRMKLDDFVKNLRGIDDSGDIDREILSSIYDRVKASEFRAGSDHVTQVLKVQQTIVGKKPNLALPHRRLVCYCRLYEVPDVTRRERAGIHQREIFLFNDLLVVTKIFSKKKNQVTYSFRDSFPLIGLSVQLFQTPYYPYGIRLAQKVDGKAIILFNARNEHDRSKFTEDLRESILEMEEMESLRIQEELDKQKSTRIRTSENRDSGVADVEGDAVGSSGSSTENIKSDPSVIVVGGDNNITSIEITTPRNAASASASPNSQGTSSSNLRRSALSNSLLSIHDAGGVGMEGGKLQRRGSIGSLDSGMSVSFQSTTNSTGSQESGAPQASPPLPSSASPQTTGVLQVNQPSTSGLLSPVSTPTTSSGQKTEVDAGWYMFQSVLADLLNRIPLRVQRRKGHTRETSKTERGVEKVLFPVTQEKGREGGVSKNVSPAPSLAPLSGPSPDCRPDEDLYNPLAWLLRII</sequence>
<feature type="compositionally biased region" description="Low complexity" evidence="6">
    <location>
        <begin position="98"/>
        <end position="111"/>
    </location>
</feature>
<feature type="region of interest" description="Disordered" evidence="6">
    <location>
        <begin position="92"/>
        <end position="158"/>
    </location>
</feature>
<feature type="compositionally biased region" description="Low complexity" evidence="6">
    <location>
        <begin position="970"/>
        <end position="990"/>
    </location>
</feature>
<evidence type="ECO:0000256" key="2">
    <source>
        <dbReference type="ARBA" id="ARBA00006248"/>
    </source>
</evidence>
<dbReference type="InterPro" id="IPR000904">
    <property type="entry name" value="Sec7_dom"/>
</dbReference>
<dbReference type="SUPFAM" id="SSF50729">
    <property type="entry name" value="PH domain-like"/>
    <property type="match status" value="1"/>
</dbReference>
<evidence type="ECO:0000256" key="6">
    <source>
        <dbReference type="SAM" id="MobiDB-lite"/>
    </source>
</evidence>
<accession>A0A7R8W0C8</accession>
<feature type="region of interest" description="Disordered" evidence="6">
    <location>
        <begin position="905"/>
        <end position="953"/>
    </location>
</feature>
<name>A0A7R8W0C8_9CRUS</name>
<keyword evidence="4" id="KW-0597">Phosphoprotein</keyword>
<proteinExistence type="inferred from homology"/>
<dbReference type="EMBL" id="OB660057">
    <property type="protein sequence ID" value="CAD7222423.1"/>
    <property type="molecule type" value="Genomic_DNA"/>
</dbReference>
<feature type="compositionally biased region" description="Low complexity" evidence="6">
    <location>
        <begin position="423"/>
        <end position="443"/>
    </location>
</feature>
<dbReference type="CDD" id="cd13318">
    <property type="entry name" value="PH_IQSEC"/>
    <property type="match status" value="1"/>
</dbReference>
<dbReference type="InterPro" id="IPR033742">
    <property type="entry name" value="IQSEC_PH"/>
</dbReference>
<dbReference type="FunFam" id="1.10.220.20:FF:000001">
    <property type="entry name" value="IQ motif and SEC7 domain-containing protein 1"/>
    <property type="match status" value="1"/>
</dbReference>
<evidence type="ECO:0000256" key="1">
    <source>
        <dbReference type="ARBA" id="ARBA00004496"/>
    </source>
</evidence>
<comment type="similarity">
    <text evidence="2">Belongs to the BRAG family.</text>
</comment>
<feature type="region of interest" description="Disordered" evidence="6">
    <location>
        <begin position="1004"/>
        <end position="1087"/>
    </location>
</feature>
<dbReference type="FunFam" id="1.10.1000.11:FF:000009">
    <property type="entry name" value="IQ motif and SEC7 domain-containing protein"/>
    <property type="match status" value="1"/>
</dbReference>
<gene>
    <name evidence="7" type="ORF">CTOB1V02_LOCUS431</name>
</gene>
<dbReference type="InterPro" id="IPR011993">
    <property type="entry name" value="PH-like_dom_sf"/>
</dbReference>
<organism evidence="7">
    <name type="scientific">Cyprideis torosa</name>
    <dbReference type="NCBI Taxonomy" id="163714"/>
    <lineage>
        <taxon>Eukaryota</taxon>
        <taxon>Metazoa</taxon>
        <taxon>Ecdysozoa</taxon>
        <taxon>Arthropoda</taxon>
        <taxon>Crustacea</taxon>
        <taxon>Oligostraca</taxon>
        <taxon>Ostracoda</taxon>
        <taxon>Podocopa</taxon>
        <taxon>Podocopida</taxon>
        <taxon>Cytherocopina</taxon>
        <taxon>Cytheroidea</taxon>
        <taxon>Cytherideidae</taxon>
        <taxon>Cyprideis</taxon>
    </lineage>
</organism>
<dbReference type="SUPFAM" id="SSF48425">
    <property type="entry name" value="Sec7 domain"/>
    <property type="match status" value="1"/>
</dbReference>
<keyword evidence="3" id="KW-0963">Cytoplasm</keyword>
<feature type="compositionally biased region" description="Low complexity" evidence="6">
    <location>
        <begin position="462"/>
        <end position="476"/>
    </location>
</feature>
<dbReference type="OrthoDB" id="430364at2759"/>
<dbReference type="InterPro" id="IPR023394">
    <property type="entry name" value="Sec7_C_sf"/>
</dbReference>
<evidence type="ECO:0000313" key="7">
    <source>
        <dbReference type="EMBL" id="CAD7222423.1"/>
    </source>
</evidence>
<feature type="compositionally biased region" description="Basic and acidic residues" evidence="6">
    <location>
        <begin position="905"/>
        <end position="926"/>
    </location>
</feature>
<dbReference type="Pfam" id="PF16453">
    <property type="entry name" value="IQ_SEC7_PH"/>
    <property type="match status" value="1"/>
</dbReference>
<reference evidence="7" key="1">
    <citation type="submission" date="2020-11" db="EMBL/GenBank/DDBJ databases">
        <authorList>
            <person name="Tran Van P."/>
        </authorList>
    </citation>
    <scope>NUCLEOTIDE SEQUENCE</scope>
</reference>
<dbReference type="SMART" id="SM00222">
    <property type="entry name" value="Sec7"/>
    <property type="match status" value="1"/>
</dbReference>
<feature type="compositionally biased region" description="Low complexity" evidence="6">
    <location>
        <begin position="337"/>
        <end position="351"/>
    </location>
</feature>
<feature type="compositionally biased region" description="Low complexity" evidence="6">
    <location>
        <begin position="125"/>
        <end position="138"/>
    </location>
</feature>
<feature type="compositionally biased region" description="Polar residues" evidence="6">
    <location>
        <begin position="409"/>
        <end position="422"/>
    </location>
</feature>
<dbReference type="AlphaFoldDB" id="A0A7R8W0C8"/>
<keyword evidence="5" id="KW-0175">Coiled coil</keyword>
<evidence type="ECO:0000256" key="4">
    <source>
        <dbReference type="ARBA" id="ARBA00022553"/>
    </source>
</evidence>
<feature type="compositionally biased region" description="Low complexity" evidence="6">
    <location>
        <begin position="1151"/>
        <end position="1164"/>
    </location>
</feature>
<dbReference type="Pfam" id="PF01369">
    <property type="entry name" value="Sec7"/>
    <property type="match status" value="1"/>
</dbReference>
<dbReference type="InterPro" id="IPR035999">
    <property type="entry name" value="Sec7_dom_sf"/>
</dbReference>
<feature type="compositionally biased region" description="Basic residues" evidence="6">
    <location>
        <begin position="444"/>
        <end position="453"/>
    </location>
</feature>
<feature type="region of interest" description="Disordered" evidence="6">
    <location>
        <begin position="1140"/>
        <end position="1168"/>
    </location>
</feature>